<gene>
    <name evidence="1" type="ORF">SAMN05421789_1187</name>
</gene>
<organism evidence="1 2">
    <name type="scientific">Kaistella chaponensis</name>
    <dbReference type="NCBI Taxonomy" id="713588"/>
    <lineage>
        <taxon>Bacteria</taxon>
        <taxon>Pseudomonadati</taxon>
        <taxon>Bacteroidota</taxon>
        <taxon>Flavobacteriia</taxon>
        <taxon>Flavobacteriales</taxon>
        <taxon>Weeksellaceae</taxon>
        <taxon>Chryseobacterium group</taxon>
        <taxon>Kaistella</taxon>
    </lineage>
</organism>
<protein>
    <submittedName>
        <fullName evidence="1">Uncharacterized protein</fullName>
    </submittedName>
</protein>
<sequence length="138" mass="16076">MMLSQNLNEYRTLLKSGESSEKAAKDLIEKSTIAYKKTNKPLYAGFLAVGQFFMAKHIFNPLKKMKYFNDGKKTLEYAVKSDPGNLEIRLMRLITQEKAPRILGYTQNISEDRTFLTRTYKSTEDDDLKLYIKNYLKL</sequence>
<evidence type="ECO:0000313" key="2">
    <source>
        <dbReference type="Proteomes" id="UP000185839"/>
    </source>
</evidence>
<dbReference type="STRING" id="713588.SAMN05421789_1187"/>
<dbReference type="EMBL" id="FTOI01000018">
    <property type="protein sequence ID" value="SIT02781.1"/>
    <property type="molecule type" value="Genomic_DNA"/>
</dbReference>
<dbReference type="Proteomes" id="UP000185839">
    <property type="component" value="Unassembled WGS sequence"/>
</dbReference>
<proteinExistence type="predicted"/>
<evidence type="ECO:0000313" key="1">
    <source>
        <dbReference type="EMBL" id="SIT02781.1"/>
    </source>
</evidence>
<keyword evidence="2" id="KW-1185">Reference proteome</keyword>
<dbReference type="AlphaFoldDB" id="A0A1N7NWX0"/>
<accession>A0A1N7NWX0</accession>
<reference evidence="2" key="1">
    <citation type="submission" date="2017-01" db="EMBL/GenBank/DDBJ databases">
        <authorList>
            <person name="Varghese N."/>
            <person name="Submissions S."/>
        </authorList>
    </citation>
    <scope>NUCLEOTIDE SEQUENCE [LARGE SCALE GENOMIC DNA]</scope>
    <source>
        <strain evidence="2">DSM 23145</strain>
    </source>
</reference>
<name>A0A1N7NWX0_9FLAO</name>